<dbReference type="Pfam" id="PF14595">
    <property type="entry name" value="Thioredoxin_9"/>
    <property type="match status" value="1"/>
</dbReference>
<sequence>MKTIIESGIKKSMPYQAYRDLVEDLVEKRATTGHEQSTALINYTKLNAKRMRRWDKTLKVSDAAKKRLSKFDMKVTWLVITESWCGDAAHILPVLNKIAEMNPNINYRLVLRDENPKLMDAFLTYGNRAIPKLIIIDNATGNILNTYGPRPSEATGFVNRFKAMNGTLTESFKQDLQHWYNDNKGQNVIDDITEILSQLQSATVYQ</sequence>
<dbReference type="OrthoDB" id="6120799at2"/>
<protein>
    <submittedName>
        <fullName evidence="1">Thiol-disulfide isomerase or thioredoxin</fullName>
    </submittedName>
</protein>
<reference evidence="1 2" key="1">
    <citation type="submission" date="2016-10" db="EMBL/GenBank/DDBJ databases">
        <authorList>
            <person name="de Groot N.N."/>
        </authorList>
    </citation>
    <scope>NUCLEOTIDE SEQUENCE [LARGE SCALE GENOMIC DNA]</scope>
    <source>
        <strain evidence="1 2">DSM 21035</strain>
    </source>
</reference>
<dbReference type="SUPFAM" id="SSF52833">
    <property type="entry name" value="Thioredoxin-like"/>
    <property type="match status" value="1"/>
</dbReference>
<dbReference type="Proteomes" id="UP000198999">
    <property type="component" value="Unassembled WGS sequence"/>
</dbReference>
<organism evidence="1 2">
    <name type="scientific">Hyunsoonleella jejuensis</name>
    <dbReference type="NCBI Taxonomy" id="419940"/>
    <lineage>
        <taxon>Bacteria</taxon>
        <taxon>Pseudomonadati</taxon>
        <taxon>Bacteroidota</taxon>
        <taxon>Flavobacteriia</taxon>
        <taxon>Flavobacteriales</taxon>
        <taxon>Flavobacteriaceae</taxon>
    </lineage>
</organism>
<keyword evidence="2" id="KW-1185">Reference proteome</keyword>
<dbReference type="RefSeq" id="WP_092575481.1">
    <property type="nucleotide sequence ID" value="NZ_FOFN01000001.1"/>
</dbReference>
<gene>
    <name evidence="1" type="ORF">SAMN05421824_0732</name>
</gene>
<evidence type="ECO:0000313" key="2">
    <source>
        <dbReference type="Proteomes" id="UP000198999"/>
    </source>
</evidence>
<dbReference type="CDD" id="cd01659">
    <property type="entry name" value="TRX_superfamily"/>
    <property type="match status" value="1"/>
</dbReference>
<dbReference type="STRING" id="419940.SAMN05421824_0732"/>
<keyword evidence="1" id="KW-0413">Isomerase</keyword>
<accession>A0A1H9BWN2</accession>
<dbReference type="GO" id="GO:0016853">
    <property type="term" value="F:isomerase activity"/>
    <property type="evidence" value="ECO:0007669"/>
    <property type="project" value="UniProtKB-KW"/>
</dbReference>
<proteinExistence type="predicted"/>
<evidence type="ECO:0000313" key="1">
    <source>
        <dbReference type="EMBL" id="SEP93304.1"/>
    </source>
</evidence>
<name>A0A1H9BWN2_9FLAO</name>
<dbReference type="Gene3D" id="3.40.30.10">
    <property type="entry name" value="Glutaredoxin"/>
    <property type="match status" value="1"/>
</dbReference>
<dbReference type="InterPro" id="IPR036249">
    <property type="entry name" value="Thioredoxin-like_sf"/>
</dbReference>
<dbReference type="AlphaFoldDB" id="A0A1H9BWN2"/>
<dbReference type="EMBL" id="FOFN01000001">
    <property type="protein sequence ID" value="SEP93304.1"/>
    <property type="molecule type" value="Genomic_DNA"/>
</dbReference>